<feature type="modified residue" description="4-aspartylphosphate" evidence="2">
    <location>
        <position position="146"/>
    </location>
</feature>
<name>A0ABV6YWU6_UNCC1</name>
<dbReference type="InterPro" id="IPR001789">
    <property type="entry name" value="Sig_transdc_resp-reg_receiver"/>
</dbReference>
<reference evidence="4 5" key="1">
    <citation type="submission" date="2024-09" db="EMBL/GenBank/DDBJ databases">
        <title>Laminarin stimulates single cell rates of sulfate reduction while oxygen inhibits transcriptomic activity in coastal marine sediment.</title>
        <authorList>
            <person name="Lindsay M."/>
            <person name="Orcutt B."/>
            <person name="Emerson D."/>
            <person name="Stepanauskas R."/>
            <person name="D'Angelo T."/>
        </authorList>
    </citation>
    <scope>NUCLEOTIDE SEQUENCE [LARGE SCALE GENOMIC DNA]</scope>
    <source>
        <strain evidence="4">SAG AM-311-K15</strain>
    </source>
</reference>
<evidence type="ECO:0000313" key="5">
    <source>
        <dbReference type="Proteomes" id="UP001594351"/>
    </source>
</evidence>
<dbReference type="PANTHER" id="PTHR43547:SF2">
    <property type="entry name" value="HYBRID SIGNAL TRANSDUCTION HISTIDINE KINASE C"/>
    <property type="match status" value="1"/>
</dbReference>
<organism evidence="4 5">
    <name type="scientific">candidate division CSSED10-310 bacterium</name>
    <dbReference type="NCBI Taxonomy" id="2855610"/>
    <lineage>
        <taxon>Bacteria</taxon>
        <taxon>Bacteria division CSSED10-310</taxon>
    </lineage>
</organism>
<gene>
    <name evidence="4" type="ORF">ACFL27_10710</name>
</gene>
<sequence>MPGKRSYLITCWNCMGDYDFESVGWCSCTNKGPTKVCPFCYKCFCDLSQERQNEIWEMAPPEYLTERDSLLTNRKAKKKSAQEQIFDMFELPKETYKVLVVEDDLSLQQFLKKLLESYFLIPICVSDGKAALQKIKDTKIHLVLLDLMIPGLNGFQVCRHLKDDVQTKDLPVIIVTARGNVIDKVKGFVLGVDDYLTKPFQGTELVIRILNLIRKNYLL</sequence>
<dbReference type="Proteomes" id="UP001594351">
    <property type="component" value="Unassembled WGS sequence"/>
</dbReference>
<dbReference type="Gene3D" id="3.40.50.2300">
    <property type="match status" value="1"/>
</dbReference>
<protein>
    <submittedName>
        <fullName evidence="4">Response regulator transcription factor</fullName>
    </submittedName>
</protein>
<comment type="caution">
    <text evidence="4">The sequence shown here is derived from an EMBL/GenBank/DDBJ whole genome shotgun (WGS) entry which is preliminary data.</text>
</comment>
<dbReference type="SUPFAM" id="SSF52172">
    <property type="entry name" value="CheY-like"/>
    <property type="match status" value="1"/>
</dbReference>
<dbReference type="EMBL" id="JBHPBY010000114">
    <property type="protein sequence ID" value="MFC1850652.1"/>
    <property type="molecule type" value="Genomic_DNA"/>
</dbReference>
<evidence type="ECO:0000313" key="4">
    <source>
        <dbReference type="EMBL" id="MFC1850652.1"/>
    </source>
</evidence>
<feature type="domain" description="Response regulatory" evidence="3">
    <location>
        <begin position="97"/>
        <end position="213"/>
    </location>
</feature>
<proteinExistence type="predicted"/>
<dbReference type="InterPro" id="IPR011006">
    <property type="entry name" value="CheY-like_superfamily"/>
</dbReference>
<evidence type="ECO:0000256" key="2">
    <source>
        <dbReference type="PROSITE-ProRule" id="PRU00169"/>
    </source>
</evidence>
<dbReference type="CDD" id="cd17574">
    <property type="entry name" value="REC_OmpR"/>
    <property type="match status" value="1"/>
</dbReference>
<dbReference type="SMART" id="SM00448">
    <property type="entry name" value="REC"/>
    <property type="match status" value="1"/>
</dbReference>
<dbReference type="Pfam" id="PF00072">
    <property type="entry name" value="Response_reg"/>
    <property type="match status" value="1"/>
</dbReference>
<dbReference type="PANTHER" id="PTHR43547">
    <property type="entry name" value="TWO-COMPONENT HISTIDINE KINASE"/>
    <property type="match status" value="1"/>
</dbReference>
<keyword evidence="5" id="KW-1185">Reference proteome</keyword>
<dbReference type="PROSITE" id="PS50110">
    <property type="entry name" value="RESPONSE_REGULATORY"/>
    <property type="match status" value="1"/>
</dbReference>
<accession>A0ABV6YWU6</accession>
<evidence type="ECO:0000259" key="3">
    <source>
        <dbReference type="PROSITE" id="PS50110"/>
    </source>
</evidence>
<evidence type="ECO:0000256" key="1">
    <source>
        <dbReference type="ARBA" id="ARBA00022553"/>
    </source>
</evidence>
<keyword evidence="1 2" id="KW-0597">Phosphoprotein</keyword>